<keyword evidence="2" id="KW-0472">Membrane</keyword>
<evidence type="ECO:0000256" key="1">
    <source>
        <dbReference type="SAM" id="MobiDB-lite"/>
    </source>
</evidence>
<evidence type="ECO:0000313" key="3">
    <source>
        <dbReference type="EMBL" id="TDV53971.1"/>
    </source>
</evidence>
<dbReference type="EMBL" id="SOCP01000004">
    <property type="protein sequence ID" value="TDV53971.1"/>
    <property type="molecule type" value="Genomic_DNA"/>
</dbReference>
<keyword evidence="2" id="KW-0812">Transmembrane</keyword>
<proteinExistence type="predicted"/>
<organism evidence="3 4">
    <name type="scientific">Actinophytocola oryzae</name>
    <dbReference type="NCBI Taxonomy" id="502181"/>
    <lineage>
        <taxon>Bacteria</taxon>
        <taxon>Bacillati</taxon>
        <taxon>Actinomycetota</taxon>
        <taxon>Actinomycetes</taxon>
        <taxon>Pseudonocardiales</taxon>
        <taxon>Pseudonocardiaceae</taxon>
    </lineage>
</organism>
<comment type="caution">
    <text evidence="3">The sequence shown here is derived from an EMBL/GenBank/DDBJ whole genome shotgun (WGS) entry which is preliminary data.</text>
</comment>
<dbReference type="OrthoDB" id="164831at2"/>
<feature type="transmembrane region" description="Helical" evidence="2">
    <location>
        <begin position="38"/>
        <end position="59"/>
    </location>
</feature>
<feature type="region of interest" description="Disordered" evidence="1">
    <location>
        <begin position="209"/>
        <end position="307"/>
    </location>
</feature>
<reference evidence="3 4" key="1">
    <citation type="submission" date="2019-03" db="EMBL/GenBank/DDBJ databases">
        <title>Genomic Encyclopedia of Archaeal and Bacterial Type Strains, Phase II (KMG-II): from individual species to whole genera.</title>
        <authorList>
            <person name="Goeker M."/>
        </authorList>
    </citation>
    <scope>NUCLEOTIDE SEQUENCE [LARGE SCALE GENOMIC DNA]</scope>
    <source>
        <strain evidence="3 4">DSM 45499</strain>
    </source>
</reference>
<dbReference type="RefSeq" id="WP_133902975.1">
    <property type="nucleotide sequence ID" value="NZ_SOCP01000004.1"/>
</dbReference>
<evidence type="ECO:0000313" key="4">
    <source>
        <dbReference type="Proteomes" id="UP000294927"/>
    </source>
</evidence>
<dbReference type="Proteomes" id="UP000294927">
    <property type="component" value="Unassembled WGS sequence"/>
</dbReference>
<dbReference type="Pfam" id="PF11303">
    <property type="entry name" value="DUF3105"/>
    <property type="match status" value="1"/>
</dbReference>
<feature type="region of interest" description="Disordered" evidence="1">
    <location>
        <begin position="1"/>
        <end position="29"/>
    </location>
</feature>
<sequence>MASGTKSKGANTPKGKSGSVNKARRSSAVGSARKAKPWGMIIGLIAIVALAAGVFTYALMTVHDKEKWVVSEDNQDPSTNIEGVFREKYEAGQHVQATQRVAYDHSPPLGGPHDGVWADCQGTVYPKAVRTENMVHALEHGSVWIAYNPDKIKGKDLNALRAKVEGQPYMLMSPWPNLDKPISLQSWGHQLKLSKADDPRIDEFIKSLRENQYQNPEPGGRCDTQDTGFDVTNPPPFVAEKPDPKDPNTVTMDGKGAQDAAAEEQSGMSPTGGATPPASDGATPPASDGATPPASDGASAPATQPSQ</sequence>
<evidence type="ECO:0000256" key="2">
    <source>
        <dbReference type="SAM" id="Phobius"/>
    </source>
</evidence>
<keyword evidence="2" id="KW-1133">Transmembrane helix</keyword>
<feature type="compositionally biased region" description="Polar residues" evidence="1">
    <location>
        <begin position="1"/>
        <end position="10"/>
    </location>
</feature>
<gene>
    <name evidence="3" type="ORF">CLV71_104440</name>
</gene>
<dbReference type="InterPro" id="IPR021454">
    <property type="entry name" value="DUF3105"/>
</dbReference>
<protein>
    <submittedName>
        <fullName evidence="3">Uncharacterized protein DUF3105</fullName>
    </submittedName>
</protein>
<name>A0A4V3FU57_9PSEU</name>
<keyword evidence="4" id="KW-1185">Reference proteome</keyword>
<dbReference type="AlphaFoldDB" id="A0A4V3FU57"/>
<accession>A0A4V3FU57</accession>